<dbReference type="InterPro" id="IPR012337">
    <property type="entry name" value="RNaseH-like_sf"/>
</dbReference>
<dbReference type="InterPro" id="IPR002156">
    <property type="entry name" value="RNaseH_domain"/>
</dbReference>
<dbReference type="PANTHER" id="PTHR47074">
    <property type="entry name" value="BNAC02G40300D PROTEIN"/>
    <property type="match status" value="1"/>
</dbReference>
<dbReference type="PANTHER" id="PTHR47074:SF48">
    <property type="entry name" value="POLYNUCLEOTIDYL TRANSFERASE, RIBONUCLEASE H-LIKE SUPERFAMILY PROTEIN"/>
    <property type="match status" value="1"/>
</dbReference>
<gene>
    <name evidence="2" type="ORF">TSUD_374470</name>
</gene>
<dbReference type="GO" id="GO:0003676">
    <property type="term" value="F:nucleic acid binding"/>
    <property type="evidence" value="ECO:0007669"/>
    <property type="project" value="InterPro"/>
</dbReference>
<dbReference type="Proteomes" id="UP000242715">
    <property type="component" value="Unassembled WGS sequence"/>
</dbReference>
<evidence type="ECO:0000313" key="2">
    <source>
        <dbReference type="EMBL" id="GAU51196.1"/>
    </source>
</evidence>
<dbReference type="Pfam" id="PF13456">
    <property type="entry name" value="RVT_3"/>
    <property type="match status" value="1"/>
</dbReference>
<protein>
    <recommendedName>
        <fullName evidence="1">RNase H type-1 domain-containing protein</fullName>
    </recommendedName>
</protein>
<dbReference type="EMBL" id="DF975013">
    <property type="protein sequence ID" value="GAU51196.1"/>
    <property type="molecule type" value="Genomic_DNA"/>
</dbReference>
<feature type="domain" description="RNase H type-1" evidence="1">
    <location>
        <begin position="107"/>
        <end position="219"/>
    </location>
</feature>
<dbReference type="InterPro" id="IPR052929">
    <property type="entry name" value="RNase_H-like_EbsB-rel"/>
</dbReference>
<dbReference type="OrthoDB" id="1430869at2759"/>
<keyword evidence="3" id="KW-1185">Reference proteome</keyword>
<dbReference type="InterPro" id="IPR036397">
    <property type="entry name" value="RNaseH_sf"/>
</dbReference>
<sequence>MQRVDSFSQFLTNTWRHLDEAQLVTFTMVAWSIWKKRNTKLWENQNDTVEQVVRRAQNLLNTWQCARSHKPIQPTLNMQQQEQHNRWKLPLAEYLKCNIGAALFTLSNQVSMGACIRDDKGHFVAATTRYIDVIMTPAEGEAWELQQAMMWMEMIGYHNVIFEMDCKMVDDVHTQKHNMSEYGSLIDDCRTILSNHRNFIVAFTRRQANGSAHALARAALSHVSRATFDVILEGAWRKHKKGG</sequence>
<name>A0A2Z6P637_TRISU</name>
<proteinExistence type="predicted"/>
<dbReference type="GO" id="GO:0004523">
    <property type="term" value="F:RNA-DNA hybrid ribonuclease activity"/>
    <property type="evidence" value="ECO:0007669"/>
    <property type="project" value="InterPro"/>
</dbReference>
<dbReference type="CDD" id="cd06222">
    <property type="entry name" value="RNase_H_like"/>
    <property type="match status" value="1"/>
</dbReference>
<evidence type="ECO:0000259" key="1">
    <source>
        <dbReference type="Pfam" id="PF13456"/>
    </source>
</evidence>
<organism evidence="2 3">
    <name type="scientific">Trifolium subterraneum</name>
    <name type="common">Subterranean clover</name>
    <dbReference type="NCBI Taxonomy" id="3900"/>
    <lineage>
        <taxon>Eukaryota</taxon>
        <taxon>Viridiplantae</taxon>
        <taxon>Streptophyta</taxon>
        <taxon>Embryophyta</taxon>
        <taxon>Tracheophyta</taxon>
        <taxon>Spermatophyta</taxon>
        <taxon>Magnoliopsida</taxon>
        <taxon>eudicotyledons</taxon>
        <taxon>Gunneridae</taxon>
        <taxon>Pentapetalae</taxon>
        <taxon>rosids</taxon>
        <taxon>fabids</taxon>
        <taxon>Fabales</taxon>
        <taxon>Fabaceae</taxon>
        <taxon>Papilionoideae</taxon>
        <taxon>50 kb inversion clade</taxon>
        <taxon>NPAAA clade</taxon>
        <taxon>Hologalegina</taxon>
        <taxon>IRL clade</taxon>
        <taxon>Trifolieae</taxon>
        <taxon>Trifolium</taxon>
    </lineage>
</organism>
<dbReference type="Gene3D" id="3.30.420.10">
    <property type="entry name" value="Ribonuclease H-like superfamily/Ribonuclease H"/>
    <property type="match status" value="1"/>
</dbReference>
<dbReference type="SUPFAM" id="SSF53098">
    <property type="entry name" value="Ribonuclease H-like"/>
    <property type="match status" value="1"/>
</dbReference>
<reference evidence="3" key="1">
    <citation type="journal article" date="2017" name="Front. Plant Sci.">
        <title>Climate Clever Clovers: New Paradigm to Reduce the Environmental Footprint of Ruminants by Breeding Low Methanogenic Forages Utilizing Haplotype Variation.</title>
        <authorList>
            <person name="Kaur P."/>
            <person name="Appels R."/>
            <person name="Bayer P.E."/>
            <person name="Keeble-Gagnere G."/>
            <person name="Wang J."/>
            <person name="Hirakawa H."/>
            <person name="Shirasawa K."/>
            <person name="Vercoe P."/>
            <person name="Stefanova K."/>
            <person name="Durmic Z."/>
            <person name="Nichols P."/>
            <person name="Revell C."/>
            <person name="Isobe S.N."/>
            <person name="Edwards D."/>
            <person name="Erskine W."/>
        </authorList>
    </citation>
    <scope>NUCLEOTIDE SEQUENCE [LARGE SCALE GENOMIC DNA]</scope>
    <source>
        <strain evidence="3">cv. Daliak</strain>
    </source>
</reference>
<accession>A0A2Z6P637</accession>
<dbReference type="InterPro" id="IPR044730">
    <property type="entry name" value="RNase_H-like_dom_plant"/>
</dbReference>
<dbReference type="AlphaFoldDB" id="A0A2Z6P637"/>
<evidence type="ECO:0000313" key="3">
    <source>
        <dbReference type="Proteomes" id="UP000242715"/>
    </source>
</evidence>